<evidence type="ECO:0000313" key="2">
    <source>
        <dbReference type="EMBL" id="WEA14850.1"/>
    </source>
</evidence>
<accession>A0AAX3NDV1</accession>
<dbReference type="EMBL" id="CP118627">
    <property type="protein sequence ID" value="WEA14106.1"/>
    <property type="molecule type" value="Genomic_DNA"/>
</dbReference>
<proteinExistence type="predicted"/>
<reference evidence="1" key="1">
    <citation type="submission" date="2023-02" db="EMBL/GenBank/DDBJ databases">
        <title>Comparative genomics and fermentation flavor characterization of five lactic acid bacteria reveal flavor biosynthesis metabolic pathways in fermented muskmelon puree.</title>
        <authorList>
            <person name="Yuan L."/>
            <person name="Li M."/>
            <person name="Xu X."/>
            <person name="Lao F."/>
            <person name="Wu J."/>
        </authorList>
    </citation>
    <scope>NUCLEOTIDE SEQUENCE</scope>
    <source>
        <strain evidence="1">Pa-2</strain>
    </source>
</reference>
<name>A0AAX3NDV1_9LACT</name>
<gene>
    <name evidence="1" type="ORF">PWF74_01075</name>
    <name evidence="2" type="ORF">PWF74_04905</name>
</gene>
<organism evidence="1 3">
    <name type="scientific">Lactococcus garvieae</name>
    <dbReference type="NCBI Taxonomy" id="1363"/>
    <lineage>
        <taxon>Bacteria</taxon>
        <taxon>Bacillati</taxon>
        <taxon>Bacillota</taxon>
        <taxon>Bacilli</taxon>
        <taxon>Lactobacillales</taxon>
        <taxon>Streptococcaceae</taxon>
        <taxon>Lactococcus</taxon>
    </lineage>
</organism>
<protein>
    <submittedName>
        <fullName evidence="1">RusA family crossover junction endodeoxyribonuclease</fullName>
    </submittedName>
</protein>
<dbReference type="Proteomes" id="UP001217324">
    <property type="component" value="Chromosome"/>
</dbReference>
<dbReference type="RefSeq" id="WP_141921155.1">
    <property type="nucleotide sequence ID" value="NZ_CP118627.1"/>
</dbReference>
<dbReference type="InterPro" id="IPR036614">
    <property type="entry name" value="RusA-like_sf"/>
</dbReference>
<dbReference type="GO" id="GO:0000287">
    <property type="term" value="F:magnesium ion binding"/>
    <property type="evidence" value="ECO:0007669"/>
    <property type="project" value="InterPro"/>
</dbReference>
<sequence>MKFSFELQKMPTTAQQKGVSYKNGNPVFYNRKGTQNYELQGALKKAAPKQSFPKGTPLILDVVFTYAIKQKRLWGEYKQTRPDLDNLMKNLQDYMTKFGFYADDSQIVVLCARKFYGNKNKIEIEITELDSSRS</sequence>
<evidence type="ECO:0000313" key="3">
    <source>
        <dbReference type="Proteomes" id="UP001217324"/>
    </source>
</evidence>
<dbReference type="InterPro" id="IPR008822">
    <property type="entry name" value="Endonuclease_RusA-like"/>
</dbReference>
<dbReference type="AlphaFoldDB" id="A0AAX3NDV1"/>
<evidence type="ECO:0000313" key="1">
    <source>
        <dbReference type="EMBL" id="WEA14106.1"/>
    </source>
</evidence>
<dbReference type="EMBL" id="CP118627">
    <property type="protein sequence ID" value="WEA14850.1"/>
    <property type="molecule type" value="Genomic_DNA"/>
</dbReference>
<dbReference type="Gene3D" id="3.30.1330.70">
    <property type="entry name" value="Holliday junction resolvase RusA"/>
    <property type="match status" value="1"/>
</dbReference>
<dbReference type="SUPFAM" id="SSF103084">
    <property type="entry name" value="Holliday junction resolvase RusA"/>
    <property type="match status" value="1"/>
</dbReference>
<dbReference type="Pfam" id="PF05866">
    <property type="entry name" value="RusA"/>
    <property type="match status" value="1"/>
</dbReference>
<dbReference type="GO" id="GO:0006281">
    <property type="term" value="P:DNA repair"/>
    <property type="evidence" value="ECO:0007669"/>
    <property type="project" value="InterPro"/>
</dbReference>
<dbReference type="GO" id="GO:0006310">
    <property type="term" value="P:DNA recombination"/>
    <property type="evidence" value="ECO:0007669"/>
    <property type="project" value="InterPro"/>
</dbReference>